<evidence type="ECO:0000313" key="2">
    <source>
        <dbReference type="EMBL" id="QLH77483.1"/>
    </source>
</evidence>
<organism evidence="2 3">
    <name type="scientific">Halosimplex rubrum</name>
    <dbReference type="NCBI Taxonomy" id="869889"/>
    <lineage>
        <taxon>Archaea</taxon>
        <taxon>Methanobacteriati</taxon>
        <taxon>Methanobacteriota</taxon>
        <taxon>Stenosarchaea group</taxon>
        <taxon>Halobacteria</taxon>
        <taxon>Halobacteriales</taxon>
        <taxon>Haloarculaceae</taxon>
        <taxon>Halosimplex</taxon>
    </lineage>
</organism>
<gene>
    <name evidence="2" type="ORF">HZS55_09325</name>
</gene>
<sequence>MNVGESIVLRIRAAARITAGVVVGSAGPVLVGAGGVGGDAVLASVVLWVVALFVGLVVGLQGVIVLLEGVVDSTD</sequence>
<keyword evidence="3" id="KW-1185">Reference proteome</keyword>
<evidence type="ECO:0000313" key="3">
    <source>
        <dbReference type="Proteomes" id="UP000509667"/>
    </source>
</evidence>
<dbReference type="EMBL" id="CP058910">
    <property type="protein sequence ID" value="QLH77483.1"/>
    <property type="molecule type" value="Genomic_DNA"/>
</dbReference>
<name>A0A7D5NZN0_9EURY</name>
<dbReference type="AlphaFoldDB" id="A0A7D5NZN0"/>
<feature type="transmembrane region" description="Helical" evidence="1">
    <location>
        <begin position="13"/>
        <end position="33"/>
    </location>
</feature>
<feature type="transmembrane region" description="Helical" evidence="1">
    <location>
        <begin position="45"/>
        <end position="67"/>
    </location>
</feature>
<protein>
    <submittedName>
        <fullName evidence="2">Uncharacterized protein</fullName>
    </submittedName>
</protein>
<dbReference type="GeneID" id="56078062"/>
<dbReference type="KEGG" id="hrr:HZS55_09325"/>
<keyword evidence="1" id="KW-1133">Transmembrane helix</keyword>
<keyword evidence="1" id="KW-0472">Membrane</keyword>
<dbReference type="RefSeq" id="WP_179911409.1">
    <property type="nucleotide sequence ID" value="NZ_CP058910.1"/>
</dbReference>
<reference evidence="2 3" key="1">
    <citation type="submission" date="2020-07" db="EMBL/GenBank/DDBJ databases">
        <title>Halosimplex pelagicum sp. nov. and Halosimplex rubrum sp. nov., isolated from salted brown alga Laminaria, and emended description of the genus Halosimplex.</title>
        <authorList>
            <person name="Cui H."/>
        </authorList>
    </citation>
    <scope>NUCLEOTIDE SEQUENCE [LARGE SCALE GENOMIC DNA]</scope>
    <source>
        <strain evidence="2 3">R27</strain>
    </source>
</reference>
<accession>A0A7D5NZN0</accession>
<proteinExistence type="predicted"/>
<evidence type="ECO:0000256" key="1">
    <source>
        <dbReference type="SAM" id="Phobius"/>
    </source>
</evidence>
<keyword evidence="1" id="KW-0812">Transmembrane</keyword>
<dbReference type="Proteomes" id="UP000509667">
    <property type="component" value="Chromosome"/>
</dbReference>